<dbReference type="PANTHER" id="PTHR48090:SF7">
    <property type="entry name" value="RFBJ PROTEIN"/>
    <property type="match status" value="1"/>
</dbReference>
<dbReference type="PANTHER" id="PTHR48090">
    <property type="entry name" value="UNDECAPRENYL-PHOSPHATE 4-DEOXY-4-FORMAMIDO-L-ARABINOSE TRANSFERASE-RELATED"/>
    <property type="match status" value="1"/>
</dbReference>
<evidence type="ECO:0000313" key="3">
    <source>
        <dbReference type="Proteomes" id="UP000177090"/>
    </source>
</evidence>
<accession>A0A1G2QLF8</accession>
<proteinExistence type="predicted"/>
<dbReference type="SUPFAM" id="SSF53448">
    <property type="entry name" value="Nucleotide-diphospho-sugar transferases"/>
    <property type="match status" value="1"/>
</dbReference>
<comment type="caution">
    <text evidence="2">The sequence shown here is derived from an EMBL/GenBank/DDBJ whole genome shotgun (WGS) entry which is preliminary data.</text>
</comment>
<sequence length="416" mass="47127">MKSGYGKTYHRYIEDFISFLVPGGKRILRVEVEDEGRIALSTGAYDYIILSDVLGRVYDVQALLISIRGLTLPESRLIITQYSALWEPILRLASFLKLRSPNSEQNWLSAGDIVNFLTLADFEVVTMGRKLLLPVYVPLLSALLNRYIAQIPLINRLCLVNYFVARSRPTLNHRAHNPSVSIVIPARNEAGTIQRIIDELPALGAFTELIFIEGNSSDHTRAEIEKRVAKYRGSQRLLWSVQSGRGKGDAVRKGFAMATGDVLMIYDADMTVPASEIQRFYSAITESRGEFINGSRLVYPMEKESMRLLNFIANKCFGILFSWILGQRLKDTLCGTKVLWRADYADIIAGRSFFGDFDPFGDFDLLFGAAKLNKKIVDLPVHYKERTYGSTNISRFSHGWLLLKMVIFAARKIKFR</sequence>
<dbReference type="InterPro" id="IPR029044">
    <property type="entry name" value="Nucleotide-diphossugar_trans"/>
</dbReference>
<feature type="domain" description="Glycosyltransferase 2-like" evidence="1">
    <location>
        <begin position="181"/>
        <end position="312"/>
    </location>
</feature>
<gene>
    <name evidence="2" type="ORF">A2569_00115</name>
</gene>
<dbReference type="Gene3D" id="3.90.550.10">
    <property type="entry name" value="Spore Coat Polysaccharide Biosynthesis Protein SpsA, Chain A"/>
    <property type="match status" value="1"/>
</dbReference>
<protein>
    <recommendedName>
        <fullName evidence="1">Glycosyltransferase 2-like domain-containing protein</fullName>
    </recommendedName>
</protein>
<evidence type="ECO:0000313" key="2">
    <source>
        <dbReference type="EMBL" id="OHA60919.1"/>
    </source>
</evidence>
<dbReference type="InterPro" id="IPR029063">
    <property type="entry name" value="SAM-dependent_MTases_sf"/>
</dbReference>
<dbReference type="Proteomes" id="UP000177090">
    <property type="component" value="Unassembled WGS sequence"/>
</dbReference>
<dbReference type="STRING" id="1802440.A2569_00115"/>
<organism evidence="2 3">
    <name type="scientific">Candidatus Vogelbacteria bacterium RIFOXYD1_FULL_51_18</name>
    <dbReference type="NCBI Taxonomy" id="1802440"/>
    <lineage>
        <taxon>Bacteria</taxon>
        <taxon>Candidatus Vogeliibacteriota</taxon>
    </lineage>
</organism>
<evidence type="ECO:0000259" key="1">
    <source>
        <dbReference type="Pfam" id="PF00535"/>
    </source>
</evidence>
<dbReference type="CDD" id="cd04179">
    <property type="entry name" value="DPM_DPG-synthase_like"/>
    <property type="match status" value="1"/>
</dbReference>
<dbReference type="SUPFAM" id="SSF53335">
    <property type="entry name" value="S-adenosyl-L-methionine-dependent methyltransferases"/>
    <property type="match status" value="1"/>
</dbReference>
<name>A0A1G2QLF8_9BACT</name>
<dbReference type="AlphaFoldDB" id="A0A1G2QLF8"/>
<reference evidence="2 3" key="1">
    <citation type="journal article" date="2016" name="Nat. Commun.">
        <title>Thousands of microbial genomes shed light on interconnected biogeochemical processes in an aquifer system.</title>
        <authorList>
            <person name="Anantharaman K."/>
            <person name="Brown C.T."/>
            <person name="Hug L.A."/>
            <person name="Sharon I."/>
            <person name="Castelle C.J."/>
            <person name="Probst A.J."/>
            <person name="Thomas B.C."/>
            <person name="Singh A."/>
            <person name="Wilkins M.J."/>
            <person name="Karaoz U."/>
            <person name="Brodie E.L."/>
            <person name="Williams K.H."/>
            <person name="Hubbard S.S."/>
            <person name="Banfield J.F."/>
        </authorList>
    </citation>
    <scope>NUCLEOTIDE SEQUENCE [LARGE SCALE GENOMIC DNA]</scope>
</reference>
<dbReference type="EMBL" id="MHTL01000006">
    <property type="protein sequence ID" value="OHA60919.1"/>
    <property type="molecule type" value="Genomic_DNA"/>
</dbReference>
<dbReference type="InterPro" id="IPR050256">
    <property type="entry name" value="Glycosyltransferase_2"/>
</dbReference>
<dbReference type="InterPro" id="IPR001173">
    <property type="entry name" value="Glyco_trans_2-like"/>
</dbReference>
<dbReference type="Pfam" id="PF00535">
    <property type="entry name" value="Glycos_transf_2"/>
    <property type="match status" value="1"/>
</dbReference>